<organism evidence="2 3">
    <name type="scientific">Microbacterium pumilum</name>
    <dbReference type="NCBI Taxonomy" id="344165"/>
    <lineage>
        <taxon>Bacteria</taxon>
        <taxon>Bacillati</taxon>
        <taxon>Actinomycetota</taxon>
        <taxon>Actinomycetes</taxon>
        <taxon>Micrococcales</taxon>
        <taxon>Microbacteriaceae</taxon>
        <taxon>Microbacterium</taxon>
    </lineage>
</organism>
<reference evidence="2 3" key="1">
    <citation type="journal article" date="2019" name="Int. J. Syst. Evol. Microbiol.">
        <title>The Global Catalogue of Microorganisms (GCM) 10K type strain sequencing project: providing services to taxonomists for standard genome sequencing and annotation.</title>
        <authorList>
            <consortium name="The Broad Institute Genomics Platform"/>
            <consortium name="The Broad Institute Genome Sequencing Center for Infectious Disease"/>
            <person name="Wu L."/>
            <person name="Ma J."/>
        </authorList>
    </citation>
    <scope>NUCLEOTIDE SEQUENCE [LARGE SCALE GENOMIC DNA]</scope>
    <source>
        <strain evidence="2 3">JCM 14902</strain>
    </source>
</reference>
<protein>
    <submittedName>
        <fullName evidence="2">Uncharacterized protein</fullName>
    </submittedName>
</protein>
<comment type="caution">
    <text evidence="2">The sequence shown here is derived from an EMBL/GenBank/DDBJ whole genome shotgun (WGS) entry which is preliminary data.</text>
</comment>
<feature type="region of interest" description="Disordered" evidence="1">
    <location>
        <begin position="55"/>
        <end position="74"/>
    </location>
</feature>
<dbReference type="Proteomes" id="UP001500326">
    <property type="component" value="Unassembled WGS sequence"/>
</dbReference>
<dbReference type="EMBL" id="BAAAOH010000001">
    <property type="protein sequence ID" value="GAA1994873.1"/>
    <property type="molecule type" value="Genomic_DNA"/>
</dbReference>
<gene>
    <name evidence="2" type="ORF">GCM10009777_33480</name>
</gene>
<evidence type="ECO:0000313" key="3">
    <source>
        <dbReference type="Proteomes" id="UP001500326"/>
    </source>
</evidence>
<name>A0ABN2SZ34_9MICO</name>
<evidence type="ECO:0000256" key="1">
    <source>
        <dbReference type="SAM" id="MobiDB-lite"/>
    </source>
</evidence>
<keyword evidence="3" id="KW-1185">Reference proteome</keyword>
<sequence length="74" mass="7536">MLTPSAAEYVIVVDCGEIMLQPVVPSASAAPTATVAMRRVGLAVSAAPGVRCMKVTDPPRTDDGIPLSLGDARA</sequence>
<evidence type="ECO:0000313" key="2">
    <source>
        <dbReference type="EMBL" id="GAA1994873.1"/>
    </source>
</evidence>
<accession>A0ABN2SZ34</accession>
<proteinExistence type="predicted"/>